<evidence type="ECO:0000313" key="1">
    <source>
        <dbReference type="EMBL" id="BDY13814.1"/>
    </source>
</evidence>
<keyword evidence="2" id="KW-1185">Reference proteome</keyword>
<dbReference type="SUPFAM" id="SSF51735">
    <property type="entry name" value="NAD(P)-binding Rossmann-fold domains"/>
    <property type="match status" value="1"/>
</dbReference>
<evidence type="ECO:0008006" key="3">
    <source>
        <dbReference type="Google" id="ProtNLM"/>
    </source>
</evidence>
<dbReference type="Gene3D" id="3.40.50.720">
    <property type="entry name" value="NAD(P)-binding Rossmann-like Domain"/>
    <property type="match status" value="1"/>
</dbReference>
<gene>
    <name evidence="1" type="ORF">HCR_21260</name>
</gene>
<dbReference type="Proteomes" id="UP001321445">
    <property type="component" value="Chromosome"/>
</dbReference>
<proteinExistence type="predicted"/>
<protein>
    <recommendedName>
        <fullName evidence="3">Shikimate dehydrogenase</fullName>
    </recommendedName>
</protein>
<dbReference type="RefSeq" id="WP_286336757.1">
    <property type="nucleotide sequence ID" value="NZ_AP027370.1"/>
</dbReference>
<organism evidence="1 2">
    <name type="scientific">Hydrogenimonas cancrithermarum</name>
    <dbReference type="NCBI Taxonomy" id="2993563"/>
    <lineage>
        <taxon>Bacteria</taxon>
        <taxon>Pseudomonadati</taxon>
        <taxon>Campylobacterota</taxon>
        <taxon>Epsilonproteobacteria</taxon>
        <taxon>Campylobacterales</taxon>
        <taxon>Hydrogenimonadaceae</taxon>
        <taxon>Hydrogenimonas</taxon>
    </lineage>
</organism>
<name>A0ABN6WZG8_9BACT</name>
<reference evidence="1 2" key="1">
    <citation type="submission" date="2023-03" db="EMBL/GenBank/DDBJ databases">
        <title>Description of Hydrogenimonas sp. ISO32.</title>
        <authorList>
            <person name="Mino S."/>
            <person name="Fukazawa S."/>
            <person name="Sawabe T."/>
        </authorList>
    </citation>
    <scope>NUCLEOTIDE SEQUENCE [LARGE SCALE GENOMIC DNA]</scope>
    <source>
        <strain evidence="1 2">ISO32</strain>
    </source>
</reference>
<dbReference type="Gene3D" id="3.40.50.10860">
    <property type="entry name" value="Leucine Dehydrogenase, chain A, domain 1"/>
    <property type="match status" value="1"/>
</dbReference>
<evidence type="ECO:0000313" key="2">
    <source>
        <dbReference type="Proteomes" id="UP001321445"/>
    </source>
</evidence>
<sequence>MIDEGILAKESRLIALYGMNAQTSPFLKVLNTTFKHLGLNDFAIGLNIKPEDFAYMVKGMPSSKVTMALYEPEYQEVAVPLLDIKDQCIERSGLCDGAYADEGKLVGTCFTPQSFENMVACEGIRFEGKRILLLGGGAIARALLPLLGVLGASFVEVADGSVERAAEALEIAKPSFAAVETDVAWFQNGMEVDVTNYDIIINAVDIYAHSDKKLIVPKGENRKLVLIDFVRSSSSFDTLANELACRKLGSYQWMTASAMSVAKAWLGVDIDCDSYETIMKNLGEI</sequence>
<accession>A0ABN6WZG8</accession>
<dbReference type="EMBL" id="AP027370">
    <property type="protein sequence ID" value="BDY13814.1"/>
    <property type="molecule type" value="Genomic_DNA"/>
</dbReference>
<dbReference type="InterPro" id="IPR036291">
    <property type="entry name" value="NAD(P)-bd_dom_sf"/>
</dbReference>